<name>A0ABX8ZYL4_9SPHN</name>
<organism evidence="2 3">
    <name type="scientific">Qipengyuania xiapuensis</name>
    <dbReference type="NCBI Taxonomy" id="2867236"/>
    <lineage>
        <taxon>Bacteria</taxon>
        <taxon>Pseudomonadati</taxon>
        <taxon>Pseudomonadota</taxon>
        <taxon>Alphaproteobacteria</taxon>
        <taxon>Sphingomonadales</taxon>
        <taxon>Erythrobacteraceae</taxon>
        <taxon>Qipengyuania</taxon>
    </lineage>
</organism>
<gene>
    <name evidence="2" type="ORF">K3162_02795</name>
</gene>
<keyword evidence="3" id="KW-1185">Reference proteome</keyword>
<protein>
    <submittedName>
        <fullName evidence="2">Uncharacterized protein</fullName>
    </submittedName>
</protein>
<dbReference type="Proteomes" id="UP000824300">
    <property type="component" value="Chromosome"/>
</dbReference>
<sequence>MEEIAEQGVATYFVGNFNPSIVTPHWLFTQDILTQKEADKAEVEVIHKDLSRFAVSGLKFEVTTDRFHVFAEAEPFIRLCDIAIILFKVALPHTPIKAALLNYYIHARLESFDQRLRFGRKFAPVEPWGDLAPLFDGDSPEKMGGLVDLTMQMSRKDDVEGLMRVILQPSNRIPEPSGIFVQVTNSFEELRSLDEISEKKPKPRKSKKKGEQKAEEIGRQDGYYPQLLVEHFDEYLSKSKEITENLLRMGLSS</sequence>
<dbReference type="RefSeq" id="WP_221428673.1">
    <property type="nucleotide sequence ID" value="NZ_CP081296.1"/>
</dbReference>
<evidence type="ECO:0000313" key="3">
    <source>
        <dbReference type="Proteomes" id="UP000824300"/>
    </source>
</evidence>
<accession>A0ABX8ZYL4</accession>
<proteinExistence type="predicted"/>
<feature type="region of interest" description="Disordered" evidence="1">
    <location>
        <begin position="195"/>
        <end position="220"/>
    </location>
</feature>
<dbReference type="EMBL" id="CP081296">
    <property type="protein sequence ID" value="QZD92984.1"/>
    <property type="molecule type" value="Genomic_DNA"/>
</dbReference>
<reference evidence="2 3" key="1">
    <citation type="submission" date="2021-08" db="EMBL/GenBank/DDBJ databases">
        <title>Comparative Genomics Analysis of the Genus Qipengyuania Reveals Extensive Genetic Diversity and Metabolic Versatility, Including the Description of Fifteen Novel Species.</title>
        <authorList>
            <person name="Liu Y."/>
        </authorList>
    </citation>
    <scope>NUCLEOTIDE SEQUENCE [LARGE SCALE GENOMIC DNA]</scope>
    <source>
        <strain evidence="2 3">1NDW3</strain>
    </source>
</reference>
<evidence type="ECO:0000256" key="1">
    <source>
        <dbReference type="SAM" id="MobiDB-lite"/>
    </source>
</evidence>
<evidence type="ECO:0000313" key="2">
    <source>
        <dbReference type="EMBL" id="QZD92984.1"/>
    </source>
</evidence>
<feature type="compositionally biased region" description="Basic and acidic residues" evidence="1">
    <location>
        <begin position="209"/>
        <end position="219"/>
    </location>
</feature>